<evidence type="ECO:0000313" key="3">
    <source>
        <dbReference type="Proteomes" id="UP001165488"/>
    </source>
</evidence>
<dbReference type="InterPro" id="IPR013024">
    <property type="entry name" value="GGCT-like"/>
</dbReference>
<reference evidence="2" key="1">
    <citation type="submission" date="2022-03" db="EMBL/GenBank/DDBJ databases">
        <title>De novo assembled genomes of Belliella spp. (Cyclobacteriaceae) strains.</title>
        <authorList>
            <person name="Szabo A."/>
            <person name="Korponai K."/>
            <person name="Felfoldi T."/>
        </authorList>
    </citation>
    <scope>NUCLEOTIDE SEQUENCE</scope>
    <source>
        <strain evidence="2">DSM 107340</strain>
    </source>
</reference>
<sequence>MKDKDTFLYFGYASNLDISTLESRLGQQPKLISQAVLPHYGFRFNYQNPDGSARANIIESKNESVYGLLFEVSESDKDYFLKSEPGYDFVEHEIFTKNGSFRAFTFISDKIVKGIFPHQEYLETIINGGKSNNIPSGYLASIINRAGKIR</sequence>
<name>A0ABS9UMK1_9BACT</name>
<dbReference type="InterPro" id="IPR017939">
    <property type="entry name" value="G-Glutamylcylcotransferase"/>
</dbReference>
<dbReference type="PANTHER" id="PTHR12935">
    <property type="entry name" value="GAMMA-GLUTAMYLCYCLOTRANSFERASE"/>
    <property type="match status" value="1"/>
</dbReference>
<protein>
    <submittedName>
        <fullName evidence="2">Gamma-glutamylcyclotransferase</fullName>
    </submittedName>
</protein>
<dbReference type="CDD" id="cd06661">
    <property type="entry name" value="GGCT_like"/>
    <property type="match status" value="1"/>
</dbReference>
<dbReference type="PANTHER" id="PTHR12935:SF0">
    <property type="entry name" value="GAMMA-GLUTAMYLCYCLOTRANSFERASE"/>
    <property type="match status" value="1"/>
</dbReference>
<dbReference type="InterPro" id="IPR036568">
    <property type="entry name" value="GGCT-like_sf"/>
</dbReference>
<dbReference type="Gene3D" id="3.10.490.10">
    <property type="entry name" value="Gamma-glutamyl cyclotransferase-like"/>
    <property type="match status" value="1"/>
</dbReference>
<keyword evidence="1" id="KW-0456">Lyase</keyword>
<dbReference type="Proteomes" id="UP001165488">
    <property type="component" value="Unassembled WGS sequence"/>
</dbReference>
<evidence type="ECO:0000313" key="2">
    <source>
        <dbReference type="EMBL" id="MCH7397831.1"/>
    </source>
</evidence>
<dbReference type="SUPFAM" id="SSF110857">
    <property type="entry name" value="Gamma-glutamyl cyclotransferase-like"/>
    <property type="match status" value="1"/>
</dbReference>
<organism evidence="2 3">
    <name type="scientific">Belliella calami</name>
    <dbReference type="NCBI Taxonomy" id="2923436"/>
    <lineage>
        <taxon>Bacteria</taxon>
        <taxon>Pseudomonadati</taxon>
        <taxon>Bacteroidota</taxon>
        <taxon>Cytophagia</taxon>
        <taxon>Cytophagales</taxon>
        <taxon>Cyclobacteriaceae</taxon>
        <taxon>Belliella</taxon>
    </lineage>
</organism>
<dbReference type="RefSeq" id="WP_241274342.1">
    <property type="nucleotide sequence ID" value="NZ_JAKZGS010000004.1"/>
</dbReference>
<dbReference type="EMBL" id="JAKZGS010000004">
    <property type="protein sequence ID" value="MCH7397831.1"/>
    <property type="molecule type" value="Genomic_DNA"/>
</dbReference>
<proteinExistence type="predicted"/>
<gene>
    <name evidence="2" type="ORF">MM236_07520</name>
</gene>
<accession>A0ABS9UMK1</accession>
<comment type="caution">
    <text evidence="2">The sequence shown here is derived from an EMBL/GenBank/DDBJ whole genome shotgun (WGS) entry which is preliminary data.</text>
</comment>
<keyword evidence="3" id="KW-1185">Reference proteome</keyword>
<evidence type="ECO:0000256" key="1">
    <source>
        <dbReference type="ARBA" id="ARBA00023239"/>
    </source>
</evidence>